<dbReference type="PROSITE" id="PS51635">
    <property type="entry name" value="PNPLA"/>
    <property type="match status" value="1"/>
</dbReference>
<dbReference type="OrthoDB" id="9807112at2"/>
<keyword evidence="2 3" id="KW-0443">Lipid metabolism</keyword>
<protein>
    <recommendedName>
        <fullName evidence="4">PNPLA domain-containing protein</fullName>
    </recommendedName>
</protein>
<evidence type="ECO:0000313" key="5">
    <source>
        <dbReference type="EMBL" id="PHX54412.1"/>
    </source>
</evidence>
<sequence length="386" mass="43095">MTKPYSILSCDGGGVRGLISAIILERLEQKLRQKAPDKKLRDYFDLIAGTSAGSLTACSVARGIDATRIKKLYLERGIEIFPPFNNVFKSFINRLAVGFSTQPIYDGLGLKQVLQVVFGQGEINFDKLPKPLKIENLPAKSLLFQDLPKPVLITSYDIYNRQPVIFKNTKVAHEKIPVWEICRSSAAVPVAFPAHIMTNPDFLKNWQEEGNQIPVAGNIRGIPLIDGGFVASNPALCAIAERLRWNHNPPANPKWLQNPASPWRDVVDIKDIVVTSLGTGQSVKRIGISESQTWGAGEWINPLDGIPILDVFSDGSSDGIIYIINQLMNSEQYVRFQPILSKNYPAFNANQQILLEIQQEIEKSFLTNQKEDEKLNKLADVLLSRF</sequence>
<feature type="active site" description="Proton acceptor" evidence="3">
    <location>
        <position position="226"/>
    </location>
</feature>
<dbReference type="GO" id="GO:0004620">
    <property type="term" value="F:phospholipase activity"/>
    <property type="evidence" value="ECO:0007669"/>
    <property type="project" value="TreeGrafter"/>
</dbReference>
<comment type="caution">
    <text evidence="5">The sequence shown here is derived from an EMBL/GenBank/DDBJ whole genome shotgun (WGS) entry which is preliminary data.</text>
</comment>
<dbReference type="InterPro" id="IPR002641">
    <property type="entry name" value="PNPLA_dom"/>
</dbReference>
<name>A0A2G4EY06_9CYAN</name>
<evidence type="ECO:0000256" key="1">
    <source>
        <dbReference type="ARBA" id="ARBA00010240"/>
    </source>
</evidence>
<feature type="short sequence motif" description="DGA/G" evidence="3">
    <location>
        <begin position="226"/>
        <end position="228"/>
    </location>
</feature>
<dbReference type="RefSeq" id="WP_096828021.1">
    <property type="nucleotide sequence ID" value="NZ_NXIB02000103.1"/>
</dbReference>
<feature type="short sequence motif" description="GXGXXG" evidence="3">
    <location>
        <begin position="12"/>
        <end position="17"/>
    </location>
</feature>
<evidence type="ECO:0000259" key="4">
    <source>
        <dbReference type="PROSITE" id="PS51635"/>
    </source>
</evidence>
<accession>A0A2G4EY06</accession>
<dbReference type="SUPFAM" id="SSF52151">
    <property type="entry name" value="FabD/lysophospholipase-like"/>
    <property type="match status" value="1"/>
</dbReference>
<dbReference type="EMBL" id="NXIB02000103">
    <property type="protein sequence ID" value="PHX54412.1"/>
    <property type="molecule type" value="Genomic_DNA"/>
</dbReference>
<dbReference type="PANTHER" id="PTHR32176">
    <property type="entry name" value="XYLOSE ISOMERASE"/>
    <property type="match status" value="1"/>
</dbReference>
<reference evidence="5" key="1">
    <citation type="submission" date="2017-10" db="EMBL/GenBank/DDBJ databases">
        <title>Draft genome sequence of the planktic cyanobacteria Tychonema bourrellyi isolated from alpine lentic freshwater.</title>
        <authorList>
            <person name="Tett A."/>
            <person name="Armanini F."/>
            <person name="Asnicar F."/>
            <person name="Boscaini A."/>
            <person name="Pasolli E."/>
            <person name="Zolfo M."/>
            <person name="Donati C."/>
            <person name="Salmaso N."/>
            <person name="Segata N."/>
        </authorList>
    </citation>
    <scope>NUCLEOTIDE SEQUENCE</scope>
    <source>
        <strain evidence="5">FEM_GT703</strain>
    </source>
</reference>
<dbReference type="PANTHER" id="PTHR32176:SF92">
    <property type="entry name" value="XYLOSE ISOMERASE"/>
    <property type="match status" value="1"/>
</dbReference>
<dbReference type="Gene3D" id="3.40.1090.10">
    <property type="entry name" value="Cytosolic phospholipase A2 catalytic domain"/>
    <property type="match status" value="1"/>
</dbReference>
<dbReference type="Proteomes" id="UP000226442">
    <property type="component" value="Unassembled WGS sequence"/>
</dbReference>
<feature type="short sequence motif" description="GXSXG" evidence="3">
    <location>
        <begin position="49"/>
        <end position="53"/>
    </location>
</feature>
<organism evidence="5 6">
    <name type="scientific">Tychonema bourrellyi FEM_GT703</name>
    <dbReference type="NCBI Taxonomy" id="2040638"/>
    <lineage>
        <taxon>Bacteria</taxon>
        <taxon>Bacillati</taxon>
        <taxon>Cyanobacteriota</taxon>
        <taxon>Cyanophyceae</taxon>
        <taxon>Oscillatoriophycideae</taxon>
        <taxon>Oscillatoriales</taxon>
        <taxon>Microcoleaceae</taxon>
        <taxon>Tychonema</taxon>
    </lineage>
</organism>
<dbReference type="InterPro" id="IPR016035">
    <property type="entry name" value="Acyl_Trfase/lysoPLipase"/>
</dbReference>
<dbReference type="CDD" id="cd07199">
    <property type="entry name" value="Pat17_PNPLA8_PNPLA9_like"/>
    <property type="match status" value="1"/>
</dbReference>
<dbReference type="AlphaFoldDB" id="A0A2G4EY06"/>
<keyword evidence="6" id="KW-1185">Reference proteome</keyword>
<keyword evidence="3" id="KW-0378">Hydrolase</keyword>
<gene>
    <name evidence="5" type="ORF">CP500_016345</name>
</gene>
<dbReference type="GO" id="GO:0016042">
    <property type="term" value="P:lipid catabolic process"/>
    <property type="evidence" value="ECO:0007669"/>
    <property type="project" value="UniProtKB-UniRule"/>
</dbReference>
<proteinExistence type="inferred from homology"/>
<comment type="similarity">
    <text evidence="1">Belongs to the patatin family.</text>
</comment>
<dbReference type="Pfam" id="PF01734">
    <property type="entry name" value="Patatin"/>
    <property type="match status" value="1"/>
</dbReference>
<dbReference type="GO" id="GO:0047372">
    <property type="term" value="F:monoacylglycerol lipase activity"/>
    <property type="evidence" value="ECO:0007669"/>
    <property type="project" value="TreeGrafter"/>
</dbReference>
<evidence type="ECO:0000313" key="6">
    <source>
        <dbReference type="Proteomes" id="UP000226442"/>
    </source>
</evidence>
<feature type="domain" description="PNPLA" evidence="4">
    <location>
        <begin position="8"/>
        <end position="239"/>
    </location>
</feature>
<evidence type="ECO:0000256" key="3">
    <source>
        <dbReference type="PROSITE-ProRule" id="PRU01161"/>
    </source>
</evidence>
<feature type="active site" description="Nucleophile" evidence="3">
    <location>
        <position position="51"/>
    </location>
</feature>
<keyword evidence="3" id="KW-0442">Lipid degradation</keyword>
<evidence type="ECO:0000256" key="2">
    <source>
        <dbReference type="ARBA" id="ARBA00023098"/>
    </source>
</evidence>